<dbReference type="Proteomes" id="UP000800235">
    <property type="component" value="Unassembled WGS sequence"/>
</dbReference>
<proteinExistence type="predicted"/>
<reference evidence="2" key="1">
    <citation type="journal article" date="2020" name="Stud. Mycol.">
        <title>101 Dothideomycetes genomes: a test case for predicting lifestyles and emergence of pathogens.</title>
        <authorList>
            <person name="Haridas S."/>
            <person name="Albert R."/>
            <person name="Binder M."/>
            <person name="Bloem J."/>
            <person name="Labutti K."/>
            <person name="Salamov A."/>
            <person name="Andreopoulos B."/>
            <person name="Baker S."/>
            <person name="Barry K."/>
            <person name="Bills G."/>
            <person name="Bluhm B."/>
            <person name="Cannon C."/>
            <person name="Castanera R."/>
            <person name="Culley D."/>
            <person name="Daum C."/>
            <person name="Ezra D."/>
            <person name="Gonzalez J."/>
            <person name="Henrissat B."/>
            <person name="Kuo A."/>
            <person name="Liang C."/>
            <person name="Lipzen A."/>
            <person name="Lutzoni F."/>
            <person name="Magnuson J."/>
            <person name="Mondo S."/>
            <person name="Nolan M."/>
            <person name="Ohm R."/>
            <person name="Pangilinan J."/>
            <person name="Park H.-J."/>
            <person name="Ramirez L."/>
            <person name="Alfaro M."/>
            <person name="Sun H."/>
            <person name="Tritt A."/>
            <person name="Yoshinaga Y."/>
            <person name="Zwiers L.-H."/>
            <person name="Turgeon B."/>
            <person name="Goodwin S."/>
            <person name="Spatafora J."/>
            <person name="Crous P."/>
            <person name="Grigoriev I."/>
        </authorList>
    </citation>
    <scope>NUCLEOTIDE SEQUENCE</scope>
    <source>
        <strain evidence="2">CBS 130266</strain>
    </source>
</reference>
<dbReference type="EMBL" id="MU007054">
    <property type="protein sequence ID" value="KAF2428666.1"/>
    <property type="molecule type" value="Genomic_DNA"/>
</dbReference>
<name>A0A9P4NNX4_9PEZI</name>
<comment type="caution">
    <text evidence="2">The sequence shown here is derived from an EMBL/GenBank/DDBJ whole genome shotgun (WGS) entry which is preliminary data.</text>
</comment>
<evidence type="ECO:0000313" key="3">
    <source>
        <dbReference type="Proteomes" id="UP000800235"/>
    </source>
</evidence>
<feature type="region of interest" description="Disordered" evidence="1">
    <location>
        <begin position="347"/>
        <end position="374"/>
    </location>
</feature>
<protein>
    <submittedName>
        <fullName evidence="2">Uncharacterized protein</fullName>
    </submittedName>
</protein>
<accession>A0A9P4NNX4</accession>
<dbReference type="AlphaFoldDB" id="A0A9P4NNX4"/>
<sequence length="396" mass="44932">MAAKTKARKEDLLLHKSHGCTPGWIFGAIRQSEHDYDDAEFDVWATMNGILQYLDGDISQIELKQLTTAKDGFAKWMFENAKEKGLSSVAKAPKKHFCSVCNTKPMAGFLDLPGELRNHIYNFVGANNYEYHTDDFLSTNDLEKTNFMQIVAYGSICCNKIPPIALLCRRTWYEDNVMTIFHNNHPLFVTIDELAFWIDKVGIVPVMAHGNVRSLLHCADGVPDEPLWTDTMDLIRLIKLHPCLGEKFLGYSNGTDLLSLGGDNSEGLADTEIDDIVRRKFYDAWRGESKNGKYIIDGRVLVEGEDLNTEIESNQEMCEEEWEDEEYWKNVEGLGKEAEAQKAKVLGASEDLTSSTNDLQSKTAAAQDQLDGERDGIDLDMVEYRREYPCLEKDWE</sequence>
<organism evidence="2 3">
    <name type="scientific">Tothia fuscella</name>
    <dbReference type="NCBI Taxonomy" id="1048955"/>
    <lineage>
        <taxon>Eukaryota</taxon>
        <taxon>Fungi</taxon>
        <taxon>Dikarya</taxon>
        <taxon>Ascomycota</taxon>
        <taxon>Pezizomycotina</taxon>
        <taxon>Dothideomycetes</taxon>
        <taxon>Pleosporomycetidae</taxon>
        <taxon>Venturiales</taxon>
        <taxon>Cylindrosympodiaceae</taxon>
        <taxon>Tothia</taxon>
    </lineage>
</organism>
<feature type="compositionally biased region" description="Polar residues" evidence="1">
    <location>
        <begin position="351"/>
        <end position="366"/>
    </location>
</feature>
<keyword evidence="3" id="KW-1185">Reference proteome</keyword>
<evidence type="ECO:0000313" key="2">
    <source>
        <dbReference type="EMBL" id="KAF2428666.1"/>
    </source>
</evidence>
<evidence type="ECO:0000256" key="1">
    <source>
        <dbReference type="SAM" id="MobiDB-lite"/>
    </source>
</evidence>
<gene>
    <name evidence="2" type="ORF">EJ08DRAFT_719392</name>
</gene>